<accession>A0A0C9W3H2</accession>
<gene>
    <name evidence="1" type="ORF">HYDPIDRAFT_31930</name>
</gene>
<sequence>EFFALPFGGQFNNIAVASALFCGQFIHSELETLTRREIGDANYIKLLAHPPSIYYGRLGSYPLCVPRGSIPIRFRLPILKRIRQLMCNFIQNVHSVLPPPLSANCYEAFMYVIATDGDKSIPMVVHRGDFFQHRYPSANPFLSLAETGYLRSAAGYFRFYGAFDLADTIDDLLQLTVPDEDVVSTLLHEYHLDRLYGTGVYAVSSLDDRCALTERMRQEQRQFYQDNAANPDFCLPPSTPTHFLPAPTTA</sequence>
<proteinExistence type="predicted"/>
<dbReference type="AlphaFoldDB" id="A0A0C9W3H2"/>
<reference evidence="1 2" key="1">
    <citation type="submission" date="2014-04" db="EMBL/GenBank/DDBJ databases">
        <title>Evolutionary Origins and Diversification of the Mycorrhizal Mutualists.</title>
        <authorList>
            <consortium name="DOE Joint Genome Institute"/>
            <consortium name="Mycorrhizal Genomics Consortium"/>
            <person name="Kohler A."/>
            <person name="Kuo A."/>
            <person name="Nagy L.G."/>
            <person name="Floudas D."/>
            <person name="Copeland A."/>
            <person name="Barry K.W."/>
            <person name="Cichocki N."/>
            <person name="Veneault-Fourrey C."/>
            <person name="LaButti K."/>
            <person name="Lindquist E.A."/>
            <person name="Lipzen A."/>
            <person name="Lundell T."/>
            <person name="Morin E."/>
            <person name="Murat C."/>
            <person name="Riley R."/>
            <person name="Ohm R."/>
            <person name="Sun H."/>
            <person name="Tunlid A."/>
            <person name="Henrissat B."/>
            <person name="Grigoriev I.V."/>
            <person name="Hibbett D.S."/>
            <person name="Martin F."/>
        </authorList>
    </citation>
    <scope>NUCLEOTIDE SEQUENCE [LARGE SCALE GENOMIC DNA]</scope>
    <source>
        <strain evidence="1 2">MD-312</strain>
    </source>
</reference>
<evidence type="ECO:0000313" key="1">
    <source>
        <dbReference type="EMBL" id="KIJ60708.1"/>
    </source>
</evidence>
<keyword evidence="2" id="KW-1185">Reference proteome</keyword>
<evidence type="ECO:0000313" key="2">
    <source>
        <dbReference type="Proteomes" id="UP000053820"/>
    </source>
</evidence>
<organism evidence="1 2">
    <name type="scientific">Hydnomerulius pinastri MD-312</name>
    <dbReference type="NCBI Taxonomy" id="994086"/>
    <lineage>
        <taxon>Eukaryota</taxon>
        <taxon>Fungi</taxon>
        <taxon>Dikarya</taxon>
        <taxon>Basidiomycota</taxon>
        <taxon>Agaricomycotina</taxon>
        <taxon>Agaricomycetes</taxon>
        <taxon>Agaricomycetidae</taxon>
        <taxon>Boletales</taxon>
        <taxon>Boletales incertae sedis</taxon>
        <taxon>Leucogyrophana</taxon>
    </lineage>
</organism>
<name>A0A0C9W3H2_9AGAM</name>
<dbReference type="OrthoDB" id="2676029at2759"/>
<dbReference type="HOGENOM" id="CLU_033351_0_0_1"/>
<feature type="non-terminal residue" evidence="1">
    <location>
        <position position="1"/>
    </location>
</feature>
<protein>
    <submittedName>
        <fullName evidence="1">Uncharacterized protein</fullName>
    </submittedName>
</protein>
<dbReference type="Proteomes" id="UP000053820">
    <property type="component" value="Unassembled WGS sequence"/>
</dbReference>
<dbReference type="EMBL" id="KN839869">
    <property type="protein sequence ID" value="KIJ60708.1"/>
    <property type="molecule type" value="Genomic_DNA"/>
</dbReference>